<gene>
    <name evidence="1" type="ORF">VSR83_37225</name>
</gene>
<protein>
    <submittedName>
        <fullName evidence="1">Uncharacterized protein</fullName>
    </submittedName>
</protein>
<reference evidence="1" key="1">
    <citation type="submission" date="2024-01" db="EMBL/GenBank/DDBJ databases">
        <title>The diversity of rhizobia nodulating Mimosa spp. in eleven states of Brazil covering several biomes is determined by host plant, location, and edaphic factors.</title>
        <authorList>
            <person name="Rouws L."/>
            <person name="Barauna A."/>
            <person name="Beukes C."/>
            <person name="De Faria S.M."/>
            <person name="Gross E."/>
            <person name="Dos Reis Junior F.B."/>
            <person name="Simon M."/>
            <person name="Maluk M."/>
            <person name="Odee D.W."/>
            <person name="Kenicer G."/>
            <person name="Young J.P.W."/>
            <person name="Reis V.M."/>
            <person name="Zilli J."/>
            <person name="James E.K."/>
        </authorList>
    </citation>
    <scope>NUCLEOTIDE SEQUENCE</scope>
    <source>
        <strain evidence="1">JPY452</strain>
    </source>
</reference>
<evidence type="ECO:0000313" key="1">
    <source>
        <dbReference type="EMBL" id="MEM5405584.1"/>
    </source>
</evidence>
<organism evidence="1 2">
    <name type="scientific">Paraburkholderia unamae</name>
    <dbReference type="NCBI Taxonomy" id="219649"/>
    <lineage>
        <taxon>Bacteria</taxon>
        <taxon>Pseudomonadati</taxon>
        <taxon>Pseudomonadota</taxon>
        <taxon>Betaproteobacteria</taxon>
        <taxon>Burkholderiales</taxon>
        <taxon>Burkholderiaceae</taxon>
        <taxon>Paraburkholderia</taxon>
    </lineage>
</organism>
<accession>A0ACC6RVY6</accession>
<name>A0ACC6RVY6_9BURK</name>
<sequence length="63" mass="7241">MRIDTEHNDDLVLVDFYALDQAQNDLAFRFKINRIQLFSDGGCKLLKPVNDEKQLALHRAVAP</sequence>
<dbReference type="EMBL" id="JAYMRU010000044">
    <property type="protein sequence ID" value="MEM5405584.1"/>
    <property type="molecule type" value="Genomic_DNA"/>
</dbReference>
<keyword evidence="2" id="KW-1185">Reference proteome</keyword>
<comment type="caution">
    <text evidence="1">The sequence shown here is derived from an EMBL/GenBank/DDBJ whole genome shotgun (WGS) entry which is preliminary data.</text>
</comment>
<dbReference type="Proteomes" id="UP001392318">
    <property type="component" value="Unassembled WGS sequence"/>
</dbReference>
<evidence type="ECO:0000313" key="2">
    <source>
        <dbReference type="Proteomes" id="UP001392318"/>
    </source>
</evidence>
<proteinExistence type="predicted"/>